<proteinExistence type="predicted"/>
<sequence>MMSPVYLGFFAAFPAVTMLIDLSVLLPGQWPPHALGALRSTLHWWTSTHDPLMGQAPVWFKAMTLVEVAIIPGYSALALRSLVRNSYPPWMVPLTFIFSTVCVYSVLLLAAENIYGLKRNLLDKDGTPWLLAYAPFVLIPMLWSRHVLQAVANHGRAAPPAKVLADLSKRRTNRSTAGRKVEANTHTVARERRKKSPASLTSSTNTESSHRVTPTVQEARLLVGEADMRTPITTRSGAQARRARRKTADVPDTHQGA</sequence>
<evidence type="ECO:0000256" key="3">
    <source>
        <dbReference type="ARBA" id="ARBA00022989"/>
    </source>
</evidence>
<dbReference type="GeneID" id="16992266"/>
<protein>
    <recommendedName>
        <fullName evidence="8">EXPERA domain-containing protein</fullName>
    </recommendedName>
</protein>
<keyword evidence="10" id="KW-1185">Reference proteome</keyword>
<dbReference type="OrthoDB" id="433124at2759"/>
<feature type="region of interest" description="Disordered" evidence="6">
    <location>
        <begin position="169"/>
        <end position="257"/>
    </location>
</feature>
<evidence type="ECO:0000313" key="9">
    <source>
        <dbReference type="EMBL" id="BAM78875.1"/>
    </source>
</evidence>
<evidence type="ECO:0000259" key="8">
    <source>
        <dbReference type="PROSITE" id="PS51751"/>
    </source>
</evidence>
<feature type="compositionally biased region" description="Basic and acidic residues" evidence="6">
    <location>
        <begin position="246"/>
        <end position="257"/>
    </location>
</feature>
<dbReference type="AlphaFoldDB" id="M1V3R1"/>
<feature type="domain" description="EXPERA" evidence="8">
    <location>
        <begin position="2"/>
        <end position="144"/>
    </location>
</feature>
<dbReference type="HOGENOM" id="CLU_1083192_0_0_1"/>
<gene>
    <name evidence="9" type="ORF">CYME_CMB057C</name>
</gene>
<dbReference type="EMBL" id="AP006484">
    <property type="protein sequence ID" value="BAM78875.1"/>
    <property type="molecule type" value="Genomic_DNA"/>
</dbReference>
<evidence type="ECO:0000256" key="4">
    <source>
        <dbReference type="ARBA" id="ARBA00023136"/>
    </source>
</evidence>
<dbReference type="Pfam" id="PF05241">
    <property type="entry name" value="EBP"/>
    <property type="match status" value="1"/>
</dbReference>
<evidence type="ECO:0000256" key="7">
    <source>
        <dbReference type="SAM" id="Phobius"/>
    </source>
</evidence>
<dbReference type="InterPro" id="IPR033118">
    <property type="entry name" value="EXPERA"/>
</dbReference>
<evidence type="ECO:0000256" key="6">
    <source>
        <dbReference type="SAM" id="MobiDB-lite"/>
    </source>
</evidence>
<dbReference type="Proteomes" id="UP000007014">
    <property type="component" value="Chromosome 2"/>
</dbReference>
<feature type="transmembrane region" description="Helical" evidence="7">
    <location>
        <begin position="130"/>
        <end position="148"/>
    </location>
</feature>
<evidence type="ECO:0000256" key="5">
    <source>
        <dbReference type="PROSITE-ProRule" id="PRU01087"/>
    </source>
</evidence>
<dbReference type="PROSITE" id="PS51751">
    <property type="entry name" value="EXPERA"/>
    <property type="match status" value="1"/>
</dbReference>
<feature type="transmembrane region" description="Helical" evidence="7">
    <location>
        <begin position="91"/>
        <end position="110"/>
    </location>
</feature>
<feature type="compositionally biased region" description="Polar residues" evidence="6">
    <location>
        <begin position="198"/>
        <end position="216"/>
    </location>
</feature>
<feature type="transmembrane region" description="Helical" evidence="7">
    <location>
        <begin position="58"/>
        <end position="79"/>
    </location>
</feature>
<evidence type="ECO:0000256" key="2">
    <source>
        <dbReference type="ARBA" id="ARBA00022692"/>
    </source>
</evidence>
<evidence type="ECO:0000313" key="10">
    <source>
        <dbReference type="Proteomes" id="UP000007014"/>
    </source>
</evidence>
<dbReference type="KEGG" id="cme:CYME_CMB057C"/>
<keyword evidence="3 5" id="KW-1133">Transmembrane helix</keyword>
<keyword evidence="4 5" id="KW-0472">Membrane</keyword>
<dbReference type="RefSeq" id="XP_005535161.1">
    <property type="nucleotide sequence ID" value="XM_005535104.1"/>
</dbReference>
<evidence type="ECO:0000256" key="1">
    <source>
        <dbReference type="ARBA" id="ARBA00004141"/>
    </source>
</evidence>
<dbReference type="OMA" id="SWFIDAT"/>
<reference evidence="9 10" key="2">
    <citation type="journal article" date="2007" name="BMC Biol.">
        <title>A 100%-complete sequence reveals unusually simple genomic features in the hot-spring red alga Cyanidioschyzon merolae.</title>
        <authorList>
            <person name="Nozaki H."/>
            <person name="Takano H."/>
            <person name="Misumi O."/>
            <person name="Terasawa K."/>
            <person name="Matsuzaki M."/>
            <person name="Maruyama S."/>
            <person name="Nishida K."/>
            <person name="Yagisawa F."/>
            <person name="Yoshida Y."/>
            <person name="Fujiwara T."/>
            <person name="Takio S."/>
            <person name="Tamura K."/>
            <person name="Chung S.J."/>
            <person name="Nakamura S."/>
            <person name="Kuroiwa H."/>
            <person name="Tanaka K."/>
            <person name="Sato N."/>
            <person name="Kuroiwa T."/>
        </authorList>
    </citation>
    <scope>NUCLEOTIDE SEQUENCE [LARGE SCALE GENOMIC DNA]</scope>
    <source>
        <strain evidence="9 10">10D</strain>
    </source>
</reference>
<organism evidence="9 10">
    <name type="scientific">Cyanidioschyzon merolae (strain NIES-3377 / 10D)</name>
    <name type="common">Unicellular red alga</name>
    <dbReference type="NCBI Taxonomy" id="280699"/>
    <lineage>
        <taxon>Eukaryota</taxon>
        <taxon>Rhodophyta</taxon>
        <taxon>Bangiophyceae</taxon>
        <taxon>Cyanidiales</taxon>
        <taxon>Cyanidiaceae</taxon>
        <taxon>Cyanidioschyzon</taxon>
    </lineage>
</organism>
<dbReference type="Gramene" id="CMB057CT">
    <property type="protein sequence ID" value="CMB057CT"/>
    <property type="gene ID" value="CMB057C"/>
</dbReference>
<keyword evidence="2 5" id="KW-0812">Transmembrane</keyword>
<name>M1V3R1_CYAM1</name>
<dbReference type="GO" id="GO:0016020">
    <property type="term" value="C:membrane"/>
    <property type="evidence" value="ECO:0007669"/>
    <property type="project" value="UniProtKB-SubCell"/>
</dbReference>
<reference evidence="9 10" key="1">
    <citation type="journal article" date="2004" name="Nature">
        <title>Genome sequence of the ultrasmall unicellular red alga Cyanidioschyzon merolae 10D.</title>
        <authorList>
            <person name="Matsuzaki M."/>
            <person name="Misumi O."/>
            <person name="Shin-i T."/>
            <person name="Maruyama S."/>
            <person name="Takahara M."/>
            <person name="Miyagishima S."/>
            <person name="Mori T."/>
            <person name="Nishida K."/>
            <person name="Yagisawa F."/>
            <person name="Nishida K."/>
            <person name="Yoshida Y."/>
            <person name="Nishimura Y."/>
            <person name="Nakao S."/>
            <person name="Kobayashi T."/>
            <person name="Momoyama Y."/>
            <person name="Higashiyama T."/>
            <person name="Minoda A."/>
            <person name="Sano M."/>
            <person name="Nomoto H."/>
            <person name="Oishi K."/>
            <person name="Hayashi H."/>
            <person name="Ohta F."/>
            <person name="Nishizaka S."/>
            <person name="Haga S."/>
            <person name="Miura S."/>
            <person name="Morishita T."/>
            <person name="Kabeya Y."/>
            <person name="Terasawa K."/>
            <person name="Suzuki Y."/>
            <person name="Ishii Y."/>
            <person name="Asakawa S."/>
            <person name="Takano H."/>
            <person name="Ohta N."/>
            <person name="Kuroiwa H."/>
            <person name="Tanaka K."/>
            <person name="Shimizu N."/>
            <person name="Sugano S."/>
            <person name="Sato N."/>
            <person name="Nozaki H."/>
            <person name="Ogasawara N."/>
            <person name="Kohara Y."/>
            <person name="Kuroiwa T."/>
        </authorList>
    </citation>
    <scope>NUCLEOTIDE SEQUENCE [LARGE SCALE GENOMIC DNA]</scope>
    <source>
        <strain evidence="9 10">10D</strain>
    </source>
</reference>
<accession>M1V3R1</accession>
<comment type="subcellular location">
    <subcellularLocation>
        <location evidence="1">Membrane</location>
        <topology evidence="1">Multi-pass membrane protein</topology>
    </subcellularLocation>
</comment>